<accession>A0A8S9Z6T2</accession>
<evidence type="ECO:0000259" key="1">
    <source>
        <dbReference type="PROSITE" id="PS50835"/>
    </source>
</evidence>
<reference evidence="2" key="1">
    <citation type="submission" date="2019-07" db="EMBL/GenBank/DDBJ databases">
        <title>Annotation for the trematode Paragonimus miyazaki's.</title>
        <authorList>
            <person name="Choi Y.-J."/>
        </authorList>
    </citation>
    <scope>NUCLEOTIDE SEQUENCE</scope>
    <source>
        <strain evidence="2">Japan</strain>
    </source>
</reference>
<organism evidence="2 3">
    <name type="scientific">Paragonimus skrjabini miyazakii</name>
    <dbReference type="NCBI Taxonomy" id="59628"/>
    <lineage>
        <taxon>Eukaryota</taxon>
        <taxon>Metazoa</taxon>
        <taxon>Spiralia</taxon>
        <taxon>Lophotrochozoa</taxon>
        <taxon>Platyhelminthes</taxon>
        <taxon>Trematoda</taxon>
        <taxon>Digenea</taxon>
        <taxon>Plagiorchiida</taxon>
        <taxon>Troglotremata</taxon>
        <taxon>Troglotrematidae</taxon>
        <taxon>Paragonimus</taxon>
    </lineage>
</organism>
<dbReference type="InterPro" id="IPR007110">
    <property type="entry name" value="Ig-like_dom"/>
</dbReference>
<dbReference type="AlphaFoldDB" id="A0A8S9Z6T2"/>
<gene>
    <name evidence="2" type="ORF">EG68_00128</name>
</gene>
<dbReference type="Proteomes" id="UP000822476">
    <property type="component" value="Unassembled WGS sequence"/>
</dbReference>
<evidence type="ECO:0000313" key="3">
    <source>
        <dbReference type="Proteomes" id="UP000822476"/>
    </source>
</evidence>
<dbReference type="Gene3D" id="2.60.40.10">
    <property type="entry name" value="Immunoglobulins"/>
    <property type="match status" value="1"/>
</dbReference>
<protein>
    <recommendedName>
        <fullName evidence="1">Ig-like domain-containing protein</fullName>
    </recommendedName>
</protein>
<dbReference type="SUPFAM" id="SSF48726">
    <property type="entry name" value="Immunoglobulin"/>
    <property type="match status" value="1"/>
</dbReference>
<dbReference type="PROSITE" id="PS50835">
    <property type="entry name" value="IG_LIKE"/>
    <property type="match status" value="1"/>
</dbReference>
<keyword evidence="3" id="KW-1185">Reference proteome</keyword>
<name>A0A8S9Z6T2_9TREM</name>
<comment type="caution">
    <text evidence="2">The sequence shown here is derived from an EMBL/GenBank/DDBJ whole genome shotgun (WGS) entry which is preliminary data.</text>
</comment>
<sequence>MFTREKHSLPNLRVHANGRITIVSAGPEHAGKYECAVVAGVQTTVAFAYLYVAVPPDIPQIQNVVSAPQTEGLREYQRLRLICTCNRGEPVPRLIWLMSSSTIFPSTTAAVAAFSVPGQFGEERQLETQVLVMCN</sequence>
<dbReference type="EMBL" id="JTDE01000020">
    <property type="protein sequence ID" value="KAF7262622.1"/>
    <property type="molecule type" value="Genomic_DNA"/>
</dbReference>
<dbReference type="OrthoDB" id="6272054at2759"/>
<proteinExistence type="predicted"/>
<dbReference type="InterPro" id="IPR013783">
    <property type="entry name" value="Ig-like_fold"/>
</dbReference>
<feature type="domain" description="Ig-like" evidence="1">
    <location>
        <begin position="59"/>
        <end position="135"/>
    </location>
</feature>
<evidence type="ECO:0000313" key="2">
    <source>
        <dbReference type="EMBL" id="KAF7262622.1"/>
    </source>
</evidence>
<dbReference type="InterPro" id="IPR036179">
    <property type="entry name" value="Ig-like_dom_sf"/>
</dbReference>